<dbReference type="KEGG" id="cthu:HUR95_00340"/>
<organism evidence="3 4">
    <name type="scientific">Caldalkalibacillus thermarum (strain TA2.A1)</name>
    <dbReference type="NCBI Taxonomy" id="986075"/>
    <lineage>
        <taxon>Bacteria</taxon>
        <taxon>Bacillati</taxon>
        <taxon>Bacillota</taxon>
        <taxon>Bacilli</taxon>
        <taxon>Bacillales</taxon>
        <taxon>Bacillaceae</taxon>
        <taxon>Caldalkalibacillus</taxon>
    </lineage>
</organism>
<sequence length="58" mass="6369">MELAAGADGSPQQLEEWAKAIQETIRVKPQFAVVEKGSISREEKQLADARAQESKARS</sequence>
<protein>
    <recommendedName>
        <fullName evidence="2">PH domain-containing protein</fullName>
    </recommendedName>
</protein>
<dbReference type="Proteomes" id="UP000825179">
    <property type="component" value="Chromosome"/>
</dbReference>
<dbReference type="EMBL" id="CP082237">
    <property type="protein sequence ID" value="QZT33931.1"/>
    <property type="molecule type" value="Genomic_DNA"/>
</dbReference>
<dbReference type="InterPro" id="IPR001849">
    <property type="entry name" value="PH_domain"/>
</dbReference>
<reference evidence="3 4" key="1">
    <citation type="journal article" date="2020" name="Extremophiles">
        <title>Genomic analysis of Caldalkalibacillus thermarum TA2.A1 reveals aerobic alkaliphilic metabolism and evolutionary hallmarks linking alkaliphilic bacteria and plant life.</title>
        <authorList>
            <person name="de Jong S.I."/>
            <person name="van den Broek M.A."/>
            <person name="Merkel A.Y."/>
            <person name="de la Torre Cortes P."/>
            <person name="Kalamorz F."/>
            <person name="Cook G.M."/>
            <person name="van Loosdrecht M.C.M."/>
            <person name="McMillan D.G.G."/>
        </authorList>
    </citation>
    <scope>NUCLEOTIDE SEQUENCE [LARGE SCALE GENOMIC DNA]</scope>
    <source>
        <strain evidence="3 4">TA2.A1</strain>
    </source>
</reference>
<accession>A0A8X8I936</accession>
<proteinExistence type="predicted"/>
<gene>
    <name evidence="3" type="ORF">HUR95_00340</name>
</gene>
<dbReference type="PROSITE" id="PS50003">
    <property type="entry name" value="PH_DOMAIN"/>
    <property type="match status" value="1"/>
</dbReference>
<evidence type="ECO:0000259" key="2">
    <source>
        <dbReference type="PROSITE" id="PS50003"/>
    </source>
</evidence>
<keyword evidence="4" id="KW-1185">Reference proteome</keyword>
<name>A0A8X8I936_CALTT</name>
<evidence type="ECO:0000256" key="1">
    <source>
        <dbReference type="SAM" id="MobiDB-lite"/>
    </source>
</evidence>
<dbReference type="AlphaFoldDB" id="A0A8X8I936"/>
<evidence type="ECO:0000313" key="4">
    <source>
        <dbReference type="Proteomes" id="UP000825179"/>
    </source>
</evidence>
<feature type="region of interest" description="Disordered" evidence="1">
    <location>
        <begin position="38"/>
        <end position="58"/>
    </location>
</feature>
<evidence type="ECO:0000313" key="3">
    <source>
        <dbReference type="EMBL" id="QZT33931.1"/>
    </source>
</evidence>
<feature type="domain" description="PH" evidence="2">
    <location>
        <begin position="1"/>
        <end position="26"/>
    </location>
</feature>